<evidence type="ECO:0008006" key="3">
    <source>
        <dbReference type="Google" id="ProtNLM"/>
    </source>
</evidence>
<sequence>MKQHENNGCFIHESLEEATEYIGDIRKDLIDKLNETAKPNENVEWHKSIVRGFNESAKYFTNLYERCEIVGSTADGTRLRSITDDGDFDFIVSSCIPISSNMIEQHSTVPCFVKIIGEQLNPCPRLIGGYLPTSILKEINRDFFPISKLFIDLISPSVYYSSGNGYIHSKTEESSLGISSTNIRTSSPNFQFSSVYNRLPFNLRVKLFFLKLRYRYAFSTLRLVVEEIERKRTDRLKSGIVFQMVEGSNNSDNHTCQTTNQDTFIGTKFKYDIVPVFRITDPEKYLEKWQKRSRKWPSKENVDQILECQCT</sequence>
<accession>A0A8S3TZG8</accession>
<dbReference type="AlphaFoldDB" id="A0A8S3TZG8"/>
<dbReference type="Proteomes" id="UP000683360">
    <property type="component" value="Unassembled WGS sequence"/>
</dbReference>
<proteinExistence type="predicted"/>
<organism evidence="1 2">
    <name type="scientific">Mytilus edulis</name>
    <name type="common">Blue mussel</name>
    <dbReference type="NCBI Taxonomy" id="6550"/>
    <lineage>
        <taxon>Eukaryota</taxon>
        <taxon>Metazoa</taxon>
        <taxon>Spiralia</taxon>
        <taxon>Lophotrochozoa</taxon>
        <taxon>Mollusca</taxon>
        <taxon>Bivalvia</taxon>
        <taxon>Autobranchia</taxon>
        <taxon>Pteriomorphia</taxon>
        <taxon>Mytilida</taxon>
        <taxon>Mytiloidea</taxon>
        <taxon>Mytilidae</taxon>
        <taxon>Mytilinae</taxon>
        <taxon>Mytilus</taxon>
    </lineage>
</organism>
<reference evidence="1" key="1">
    <citation type="submission" date="2021-03" db="EMBL/GenBank/DDBJ databases">
        <authorList>
            <person name="Bekaert M."/>
        </authorList>
    </citation>
    <scope>NUCLEOTIDE SEQUENCE</scope>
</reference>
<keyword evidence="2" id="KW-1185">Reference proteome</keyword>
<gene>
    <name evidence="1" type="ORF">MEDL_50826</name>
</gene>
<comment type="caution">
    <text evidence="1">The sequence shown here is derived from an EMBL/GenBank/DDBJ whole genome shotgun (WGS) entry which is preliminary data.</text>
</comment>
<evidence type="ECO:0000313" key="1">
    <source>
        <dbReference type="EMBL" id="CAG2238420.1"/>
    </source>
</evidence>
<protein>
    <recommendedName>
        <fullName evidence="3">Mab-21-like nucleotidyltransferase domain-containing protein</fullName>
    </recommendedName>
</protein>
<dbReference type="EMBL" id="CAJPWZ010002431">
    <property type="protein sequence ID" value="CAG2238420.1"/>
    <property type="molecule type" value="Genomic_DNA"/>
</dbReference>
<name>A0A8S3TZG8_MYTED</name>
<dbReference type="OrthoDB" id="6177619at2759"/>
<evidence type="ECO:0000313" key="2">
    <source>
        <dbReference type="Proteomes" id="UP000683360"/>
    </source>
</evidence>